<feature type="domain" description="Cytochrome c-type biogenesis protein H TPR" evidence="6">
    <location>
        <begin position="131"/>
        <end position="254"/>
    </location>
</feature>
<dbReference type="Pfam" id="PF23892">
    <property type="entry name" value="Ig_CycH"/>
    <property type="match status" value="1"/>
</dbReference>
<evidence type="ECO:0000256" key="4">
    <source>
        <dbReference type="SAM" id="Phobius"/>
    </source>
</evidence>
<dbReference type="PANTHER" id="PTHR47870">
    <property type="entry name" value="CYTOCHROME C-TYPE BIOGENESIS PROTEIN CCMH"/>
    <property type="match status" value="1"/>
</dbReference>
<dbReference type="NCBIfam" id="TIGR03142">
    <property type="entry name" value="cytochro_ccmI"/>
    <property type="match status" value="1"/>
</dbReference>
<dbReference type="GO" id="GO:0005886">
    <property type="term" value="C:plasma membrane"/>
    <property type="evidence" value="ECO:0007669"/>
    <property type="project" value="TreeGrafter"/>
</dbReference>
<dbReference type="InterPro" id="IPR017560">
    <property type="entry name" value="Cyt_c_biogenesis_CcmI"/>
</dbReference>
<sequence>MILMLLVAIGALVFPVLKVRQSSAVAYKDSNLKINDEKIAELDLDLKEGRINQHYYKAAREELDRELLIDIPVESKDTAALHYTGTAKRHPALALMIAIFIPMLALLLYLDMGMHAASEDDFVAGQPSVNEQASIEEMTQALEAKIEKDGGTLQDWIMLGRAHKHMGNHSQAANAFAVVLEKDSDNAQVMLEQAEMLALMNNRKFNAESRALISRAYALQPDNPNTLWFTGVAEYQAKNYRTAIDRLRQLLPLARGDEDVIKSVIAIVAKSRDALIESGEEMPELAELLAIEGMMAEDVSSRANVDGNEQRSEVSTIATRLQVTVNVSEAVKQKFNANDVVFVYAKAKQGPRMPLAAQRLTLGALPATIILDDSMAMVEGMNLSAFEQLQVSARLSQSGSAIAQSGDYIGQQSVDRSKTSATDIALTIQIEKLVP</sequence>
<dbReference type="GO" id="GO:0016829">
    <property type="term" value="F:lyase activity"/>
    <property type="evidence" value="ECO:0007669"/>
    <property type="project" value="UniProtKB-KW"/>
</dbReference>
<accession>A0A3B0WCL6</accession>
<name>A0A3B0WCL6_9ZZZZ</name>
<keyword evidence="3" id="KW-0201">Cytochrome c-type biogenesis</keyword>
<evidence type="ECO:0000313" key="7">
    <source>
        <dbReference type="EMBL" id="VAW53728.1"/>
    </source>
</evidence>
<feature type="transmembrane region" description="Helical" evidence="4">
    <location>
        <begin position="92"/>
        <end position="110"/>
    </location>
</feature>
<dbReference type="InterPro" id="IPR056412">
    <property type="entry name" value="Ig_CycH"/>
</dbReference>
<dbReference type="Gene3D" id="1.25.40.10">
    <property type="entry name" value="Tetratricopeptide repeat domain"/>
    <property type="match status" value="1"/>
</dbReference>
<keyword evidence="2" id="KW-0677">Repeat</keyword>
<keyword evidence="4" id="KW-0472">Membrane</keyword>
<dbReference type="EMBL" id="UOFE01000035">
    <property type="protein sequence ID" value="VAW53728.1"/>
    <property type="molecule type" value="Genomic_DNA"/>
</dbReference>
<evidence type="ECO:0000256" key="1">
    <source>
        <dbReference type="ARBA" id="ARBA00004196"/>
    </source>
</evidence>
<proteinExistence type="predicted"/>
<keyword evidence="4" id="KW-1133">Transmembrane helix</keyword>
<keyword evidence="4" id="KW-0812">Transmembrane</keyword>
<dbReference type="PANTHER" id="PTHR47870:SF4">
    <property type="entry name" value="CYTOCHROME C-TYPE BIOGENESIS PROTEIN CYCH"/>
    <property type="match status" value="1"/>
</dbReference>
<dbReference type="InterPro" id="IPR056413">
    <property type="entry name" value="TPR_CcmH_CycH"/>
</dbReference>
<dbReference type="InterPro" id="IPR051263">
    <property type="entry name" value="C-type_cytochrome_biogenesis"/>
</dbReference>
<gene>
    <name evidence="7" type="ORF">MNBD_GAMMA05-1231</name>
</gene>
<dbReference type="PROSITE" id="PS50005">
    <property type="entry name" value="TPR"/>
    <property type="match status" value="1"/>
</dbReference>
<evidence type="ECO:0000259" key="6">
    <source>
        <dbReference type="Pfam" id="PF23914"/>
    </source>
</evidence>
<comment type="subcellular location">
    <subcellularLocation>
        <location evidence="1">Cell envelope</location>
    </subcellularLocation>
</comment>
<dbReference type="InterPro" id="IPR019734">
    <property type="entry name" value="TPR_rpt"/>
</dbReference>
<dbReference type="Pfam" id="PF23914">
    <property type="entry name" value="TPR_CcmH_CycH"/>
    <property type="match status" value="1"/>
</dbReference>
<protein>
    <submittedName>
        <fullName evidence="7">Cytochrome c heme lyase subunit CcmH</fullName>
    </submittedName>
</protein>
<feature type="domain" description="Cytochrome c-type biogenesis protein H Ig-like" evidence="5">
    <location>
        <begin position="321"/>
        <end position="428"/>
    </location>
</feature>
<evidence type="ECO:0000256" key="2">
    <source>
        <dbReference type="ARBA" id="ARBA00022737"/>
    </source>
</evidence>
<dbReference type="GO" id="GO:0017004">
    <property type="term" value="P:cytochrome complex assembly"/>
    <property type="evidence" value="ECO:0007669"/>
    <property type="project" value="UniProtKB-KW"/>
</dbReference>
<dbReference type="InterPro" id="IPR011990">
    <property type="entry name" value="TPR-like_helical_dom_sf"/>
</dbReference>
<organism evidence="7">
    <name type="scientific">hydrothermal vent metagenome</name>
    <dbReference type="NCBI Taxonomy" id="652676"/>
    <lineage>
        <taxon>unclassified sequences</taxon>
        <taxon>metagenomes</taxon>
        <taxon>ecological metagenomes</taxon>
    </lineage>
</organism>
<dbReference type="SUPFAM" id="SSF48452">
    <property type="entry name" value="TPR-like"/>
    <property type="match status" value="1"/>
</dbReference>
<keyword evidence="7" id="KW-0456">Lyase</keyword>
<dbReference type="AlphaFoldDB" id="A0A3B0WCL6"/>
<dbReference type="GO" id="GO:0030313">
    <property type="term" value="C:cell envelope"/>
    <property type="evidence" value="ECO:0007669"/>
    <property type="project" value="UniProtKB-SubCell"/>
</dbReference>
<evidence type="ECO:0000259" key="5">
    <source>
        <dbReference type="Pfam" id="PF23892"/>
    </source>
</evidence>
<evidence type="ECO:0000256" key="3">
    <source>
        <dbReference type="ARBA" id="ARBA00022748"/>
    </source>
</evidence>
<reference evidence="7" key="1">
    <citation type="submission" date="2018-06" db="EMBL/GenBank/DDBJ databases">
        <authorList>
            <person name="Zhirakovskaya E."/>
        </authorList>
    </citation>
    <scope>NUCLEOTIDE SEQUENCE</scope>
</reference>